<dbReference type="Proteomes" id="UP001057402">
    <property type="component" value="Chromosome 7"/>
</dbReference>
<dbReference type="EMBL" id="CM042886">
    <property type="protein sequence ID" value="KAI4340289.1"/>
    <property type="molecule type" value="Genomic_DNA"/>
</dbReference>
<evidence type="ECO:0000313" key="2">
    <source>
        <dbReference type="Proteomes" id="UP001057402"/>
    </source>
</evidence>
<gene>
    <name evidence="1" type="ORF">MLD38_025140</name>
</gene>
<proteinExistence type="predicted"/>
<organism evidence="1 2">
    <name type="scientific">Melastoma candidum</name>
    <dbReference type="NCBI Taxonomy" id="119954"/>
    <lineage>
        <taxon>Eukaryota</taxon>
        <taxon>Viridiplantae</taxon>
        <taxon>Streptophyta</taxon>
        <taxon>Embryophyta</taxon>
        <taxon>Tracheophyta</taxon>
        <taxon>Spermatophyta</taxon>
        <taxon>Magnoliopsida</taxon>
        <taxon>eudicotyledons</taxon>
        <taxon>Gunneridae</taxon>
        <taxon>Pentapetalae</taxon>
        <taxon>rosids</taxon>
        <taxon>malvids</taxon>
        <taxon>Myrtales</taxon>
        <taxon>Melastomataceae</taxon>
        <taxon>Melastomatoideae</taxon>
        <taxon>Melastomateae</taxon>
        <taxon>Melastoma</taxon>
    </lineage>
</organism>
<accession>A0ACB9NUE8</accession>
<sequence length="183" mass="20923">MYPLGLLHFPNHRPIIVAIAEPSLHLRSQPDHPSVPKPCWIKFPQKPFNIFLVHRGPDTKEREAALIYDYLRGSGYFPFLDVESLMPGEKIPDGIDEALWESKLGIIIFSPRFGESQHCLDELVKLIEMRKPLLPIFSDIEPSELRVAEYRMGRDTAGKVKEYTDALDEAKQVRGLRFQPSTG</sequence>
<keyword evidence="2" id="KW-1185">Reference proteome</keyword>
<name>A0ACB9NUE8_9MYRT</name>
<comment type="caution">
    <text evidence="1">The sequence shown here is derived from an EMBL/GenBank/DDBJ whole genome shotgun (WGS) entry which is preliminary data.</text>
</comment>
<reference evidence="2" key="1">
    <citation type="journal article" date="2023" name="Front. Plant Sci.">
        <title>Chromosomal-level genome assembly of Melastoma candidum provides insights into trichome evolution.</title>
        <authorList>
            <person name="Zhong Y."/>
            <person name="Wu W."/>
            <person name="Sun C."/>
            <person name="Zou P."/>
            <person name="Liu Y."/>
            <person name="Dai S."/>
            <person name="Zhou R."/>
        </authorList>
    </citation>
    <scope>NUCLEOTIDE SEQUENCE [LARGE SCALE GENOMIC DNA]</scope>
</reference>
<evidence type="ECO:0000313" key="1">
    <source>
        <dbReference type="EMBL" id="KAI4340289.1"/>
    </source>
</evidence>
<protein>
    <submittedName>
        <fullName evidence="1">Uncharacterized protein</fullName>
    </submittedName>
</protein>